<accession>A0A7N8YCJ5</accession>
<reference evidence="4" key="2">
    <citation type="submission" date="2025-09" db="UniProtKB">
        <authorList>
            <consortium name="Ensembl"/>
        </authorList>
    </citation>
    <scope>IDENTIFICATION</scope>
</reference>
<feature type="repeat" description="ANK" evidence="3">
    <location>
        <begin position="316"/>
        <end position="352"/>
    </location>
</feature>
<feature type="repeat" description="ANK" evidence="3">
    <location>
        <begin position="280"/>
        <end position="312"/>
    </location>
</feature>
<dbReference type="Proteomes" id="UP000261640">
    <property type="component" value="Unplaced"/>
</dbReference>
<dbReference type="PANTHER" id="PTHR24124">
    <property type="entry name" value="ANKYRIN REPEAT FAMILY A"/>
    <property type="match status" value="1"/>
</dbReference>
<dbReference type="Gene3D" id="1.25.40.20">
    <property type="entry name" value="Ankyrin repeat-containing domain"/>
    <property type="match status" value="1"/>
</dbReference>
<evidence type="ECO:0000256" key="1">
    <source>
        <dbReference type="ARBA" id="ARBA00022737"/>
    </source>
</evidence>
<protein>
    <submittedName>
        <fullName evidence="4">Nuclear factor of kappa light polypeptide gene enhancer in B-cells inhibitor, zeta</fullName>
    </submittedName>
</protein>
<keyword evidence="5" id="KW-1185">Reference proteome</keyword>
<evidence type="ECO:0000313" key="4">
    <source>
        <dbReference type="Ensembl" id="ENSMAMP00000062861.1"/>
    </source>
</evidence>
<dbReference type="Pfam" id="PF12796">
    <property type="entry name" value="Ank_2"/>
    <property type="match status" value="2"/>
</dbReference>
<dbReference type="FunFam" id="1.25.40.20:FF:000097">
    <property type="entry name" value="NF-kappa-B inhibitor zeta isoform X1"/>
    <property type="match status" value="1"/>
</dbReference>
<evidence type="ECO:0000256" key="2">
    <source>
        <dbReference type="ARBA" id="ARBA00023043"/>
    </source>
</evidence>
<keyword evidence="1" id="KW-0677">Repeat</keyword>
<reference evidence="4" key="1">
    <citation type="submission" date="2025-08" db="UniProtKB">
        <authorList>
            <consortium name="Ensembl"/>
        </authorList>
    </citation>
    <scope>IDENTIFICATION</scope>
</reference>
<evidence type="ECO:0000256" key="3">
    <source>
        <dbReference type="PROSITE-ProRule" id="PRU00023"/>
    </source>
</evidence>
<dbReference type="PROSITE" id="PS50297">
    <property type="entry name" value="ANK_REP_REGION"/>
    <property type="match status" value="2"/>
</dbReference>
<dbReference type="AlphaFoldDB" id="A0A7N8YCJ5"/>
<organism evidence="4 5">
    <name type="scientific">Mastacembelus armatus</name>
    <name type="common">zig-zag eel</name>
    <dbReference type="NCBI Taxonomy" id="205130"/>
    <lineage>
        <taxon>Eukaryota</taxon>
        <taxon>Metazoa</taxon>
        <taxon>Chordata</taxon>
        <taxon>Craniata</taxon>
        <taxon>Vertebrata</taxon>
        <taxon>Euteleostomi</taxon>
        <taxon>Actinopterygii</taxon>
        <taxon>Neopterygii</taxon>
        <taxon>Teleostei</taxon>
        <taxon>Neoteleostei</taxon>
        <taxon>Acanthomorphata</taxon>
        <taxon>Anabantaria</taxon>
        <taxon>Synbranchiformes</taxon>
        <taxon>Mastacembelidae</taxon>
        <taxon>Mastacembelus</taxon>
    </lineage>
</organism>
<dbReference type="SUPFAM" id="SSF48403">
    <property type="entry name" value="Ankyrin repeat"/>
    <property type="match status" value="1"/>
</dbReference>
<dbReference type="InterPro" id="IPR002110">
    <property type="entry name" value="Ankyrin_rpt"/>
</dbReference>
<dbReference type="SMART" id="SM00248">
    <property type="entry name" value="ANK"/>
    <property type="match status" value="5"/>
</dbReference>
<dbReference type="InterPro" id="IPR036770">
    <property type="entry name" value="Ankyrin_rpt-contain_sf"/>
</dbReference>
<dbReference type="GO" id="GO:0005634">
    <property type="term" value="C:nucleus"/>
    <property type="evidence" value="ECO:0007669"/>
    <property type="project" value="TreeGrafter"/>
</dbReference>
<dbReference type="InParanoid" id="A0A7N8YCJ5"/>
<sequence length="381" mass="42217">MNVWIKFLTTIPFQKWNGPPENSDAERKFKLPRHETFSSDTSPCPEGTPPPVNQNITSLFPATAHVNTYITPQPMAPTPEVKMTLFHWQIQQETKRIEGVSPELLNMQDADGDTILHIAVAQGKRALAYVLAANMAMCGSLDVKERNGQTALQIAAATNQHLIVQDLLTYGAQINTQDFWGRSPLHVCAAKGHFLTLQSIWRTLEGSGQSIDIEMFNYDGLTPLHAAVLSHNAVVKESRNLEKPCSYMAKELAQKGLMYVECIKTLLLMGASYRTRDLKSGRTCLHMASEEANVDLFKIFLDQSPSLSIINLKTFSGNTALHIVSSLQNHKTQVDAVKLLMRKGADPGIRNFENELPSLLVPEGPMGDKVRQILKGKSVDA</sequence>
<dbReference type="PROSITE" id="PS50088">
    <property type="entry name" value="ANK_REPEAT"/>
    <property type="match status" value="3"/>
</dbReference>
<name>A0A7N8YCJ5_9TELE</name>
<dbReference type="GO" id="GO:0010468">
    <property type="term" value="P:regulation of gene expression"/>
    <property type="evidence" value="ECO:0007669"/>
    <property type="project" value="TreeGrafter"/>
</dbReference>
<dbReference type="GeneTree" id="ENSGT00940000153695"/>
<feature type="repeat" description="ANK" evidence="3">
    <location>
        <begin position="147"/>
        <end position="179"/>
    </location>
</feature>
<evidence type="ECO:0000313" key="5">
    <source>
        <dbReference type="Proteomes" id="UP000261640"/>
    </source>
</evidence>
<proteinExistence type="predicted"/>
<dbReference type="Ensembl" id="ENSMAMT00000060195.1">
    <property type="protein sequence ID" value="ENSMAMP00000062861.1"/>
    <property type="gene ID" value="ENSMAMG00000026854.1"/>
</dbReference>
<keyword evidence="2 3" id="KW-0040">ANK repeat</keyword>
<dbReference type="PANTHER" id="PTHR24124:SF5">
    <property type="entry name" value="NF-KAPPA-B INHIBITOR ZETA"/>
    <property type="match status" value="1"/>
</dbReference>